<dbReference type="InterPro" id="IPR047173">
    <property type="entry name" value="STRAD_A/B-like"/>
</dbReference>
<dbReference type="InterPro" id="IPR011009">
    <property type="entry name" value="Kinase-like_dom_sf"/>
</dbReference>
<evidence type="ECO:0000313" key="3">
    <source>
        <dbReference type="EMBL" id="KNC71466.1"/>
    </source>
</evidence>
<dbReference type="Gene3D" id="3.30.200.20">
    <property type="entry name" value="Phosphorylase Kinase, domain 1"/>
    <property type="match status" value="1"/>
</dbReference>
<feature type="non-terminal residue" evidence="3">
    <location>
        <position position="61"/>
    </location>
</feature>
<dbReference type="OrthoDB" id="8693905at2759"/>
<dbReference type="SUPFAM" id="SSF56112">
    <property type="entry name" value="Protein kinase-like (PK-like)"/>
    <property type="match status" value="1"/>
</dbReference>
<evidence type="ECO:0000256" key="2">
    <source>
        <dbReference type="PROSITE-ProRule" id="PRU10141"/>
    </source>
</evidence>
<dbReference type="RefSeq" id="XP_014145368.1">
    <property type="nucleotide sequence ID" value="XM_014289893.1"/>
</dbReference>
<dbReference type="STRING" id="667725.A0A0L0F4C0"/>
<dbReference type="PANTHER" id="PTHR48014">
    <property type="entry name" value="SERINE/THREONINE-PROTEIN KINASE FRAY2"/>
    <property type="match status" value="1"/>
</dbReference>
<keyword evidence="2" id="KW-0067">ATP-binding</keyword>
<protein>
    <recommendedName>
        <fullName evidence="5">Protein kinase domain-containing protein</fullName>
    </recommendedName>
</protein>
<dbReference type="PROSITE" id="PS00107">
    <property type="entry name" value="PROTEIN_KINASE_ATP"/>
    <property type="match status" value="1"/>
</dbReference>
<feature type="binding site" evidence="2">
    <location>
        <position position="46"/>
    </location>
    <ligand>
        <name>ATP</name>
        <dbReference type="ChEBI" id="CHEBI:30616"/>
    </ligand>
</feature>
<keyword evidence="2" id="KW-0547">Nucleotide-binding</keyword>
<organism evidence="3 4">
    <name type="scientific">Sphaeroforma arctica JP610</name>
    <dbReference type="NCBI Taxonomy" id="667725"/>
    <lineage>
        <taxon>Eukaryota</taxon>
        <taxon>Ichthyosporea</taxon>
        <taxon>Ichthyophonida</taxon>
        <taxon>Sphaeroforma</taxon>
    </lineage>
</organism>
<dbReference type="Proteomes" id="UP000054560">
    <property type="component" value="Unassembled WGS sequence"/>
</dbReference>
<dbReference type="GO" id="GO:0005524">
    <property type="term" value="F:ATP binding"/>
    <property type="evidence" value="ECO:0007669"/>
    <property type="project" value="UniProtKB-UniRule"/>
</dbReference>
<evidence type="ECO:0000256" key="1">
    <source>
        <dbReference type="ARBA" id="ARBA00008874"/>
    </source>
</evidence>
<dbReference type="GeneID" id="25916499"/>
<dbReference type="AlphaFoldDB" id="A0A0L0F4C0"/>
<proteinExistence type="inferred from homology"/>
<comment type="similarity">
    <text evidence="1">Belongs to the protein kinase superfamily. STE Ser/Thr protein kinase family. STE20 subfamily.</text>
</comment>
<gene>
    <name evidence="3" type="ORF">SARC_15995</name>
</gene>
<dbReference type="EMBL" id="KQ248753">
    <property type="protein sequence ID" value="KNC71466.1"/>
    <property type="molecule type" value="Genomic_DNA"/>
</dbReference>
<dbReference type="InterPro" id="IPR017441">
    <property type="entry name" value="Protein_kinase_ATP_BS"/>
</dbReference>
<keyword evidence="4" id="KW-1185">Reference proteome</keyword>
<evidence type="ECO:0000313" key="4">
    <source>
        <dbReference type="Proteomes" id="UP000054560"/>
    </source>
</evidence>
<reference evidence="3 4" key="1">
    <citation type="submission" date="2011-02" db="EMBL/GenBank/DDBJ databases">
        <title>The Genome Sequence of Sphaeroforma arctica JP610.</title>
        <authorList>
            <consortium name="The Broad Institute Genome Sequencing Platform"/>
            <person name="Russ C."/>
            <person name="Cuomo C."/>
            <person name="Young S.K."/>
            <person name="Zeng Q."/>
            <person name="Gargeya S."/>
            <person name="Alvarado L."/>
            <person name="Berlin A."/>
            <person name="Chapman S.B."/>
            <person name="Chen Z."/>
            <person name="Freedman E."/>
            <person name="Gellesch M."/>
            <person name="Goldberg J."/>
            <person name="Griggs A."/>
            <person name="Gujja S."/>
            <person name="Heilman E."/>
            <person name="Heiman D."/>
            <person name="Howarth C."/>
            <person name="Mehta T."/>
            <person name="Neiman D."/>
            <person name="Pearson M."/>
            <person name="Roberts A."/>
            <person name="Saif S."/>
            <person name="Shea T."/>
            <person name="Shenoy N."/>
            <person name="Sisk P."/>
            <person name="Stolte C."/>
            <person name="Sykes S."/>
            <person name="White J."/>
            <person name="Yandava C."/>
            <person name="Burger G."/>
            <person name="Gray M.W."/>
            <person name="Holland P.W.H."/>
            <person name="King N."/>
            <person name="Lang F.B.F."/>
            <person name="Roger A.J."/>
            <person name="Ruiz-Trillo I."/>
            <person name="Haas B."/>
            <person name="Nusbaum C."/>
            <person name="Birren B."/>
        </authorList>
    </citation>
    <scope>NUCLEOTIDE SEQUENCE [LARGE SCALE GENOMIC DNA]</scope>
    <source>
        <strain evidence="3 4">JP610</strain>
    </source>
</reference>
<dbReference type="GO" id="GO:0043539">
    <property type="term" value="F:protein serine/threonine kinase activator activity"/>
    <property type="evidence" value="ECO:0007669"/>
    <property type="project" value="InterPro"/>
</dbReference>
<dbReference type="PANTHER" id="PTHR48014:SF21">
    <property type="entry name" value="SERINE_THREONINE-PROTEIN KINASE FRAY2"/>
    <property type="match status" value="1"/>
</dbReference>
<evidence type="ECO:0008006" key="5">
    <source>
        <dbReference type="Google" id="ProtNLM"/>
    </source>
</evidence>
<sequence length="61" mass="6735">MSSPKNPTVYPNRKEDYELKDVIGKGATASVYTAMCIPLNTTVAVKVINLEMYGANIDEIR</sequence>
<name>A0A0L0F4C0_9EUKA</name>
<dbReference type="eggNOG" id="KOG0582">
    <property type="taxonomic scope" value="Eukaryota"/>
</dbReference>
<accession>A0A0L0F4C0</accession>